<dbReference type="PANTHER" id="PTHR32448">
    <property type="entry name" value="OS08G0158400 PROTEIN"/>
    <property type="match status" value="1"/>
</dbReference>
<name>A0AAD8WF28_LOLMU</name>
<dbReference type="Pfam" id="PF01565">
    <property type="entry name" value="FAD_binding_4"/>
    <property type="match status" value="1"/>
</dbReference>
<gene>
    <name evidence="4" type="ORF">QYE76_048436</name>
</gene>
<comment type="caution">
    <text evidence="4">The sequence shown here is derived from an EMBL/GenBank/DDBJ whole genome shotgun (WGS) entry which is preliminary data.</text>
</comment>
<reference evidence="4" key="1">
    <citation type="submission" date="2023-07" db="EMBL/GenBank/DDBJ databases">
        <title>A chromosome-level genome assembly of Lolium multiflorum.</title>
        <authorList>
            <person name="Chen Y."/>
            <person name="Copetti D."/>
            <person name="Kolliker R."/>
            <person name="Studer B."/>
        </authorList>
    </citation>
    <scope>NUCLEOTIDE SEQUENCE</scope>
    <source>
        <strain evidence="4">02402/16</strain>
        <tissue evidence="4">Leaf</tissue>
    </source>
</reference>
<evidence type="ECO:0000259" key="3">
    <source>
        <dbReference type="PROSITE" id="PS51387"/>
    </source>
</evidence>
<dbReference type="InterPro" id="IPR016167">
    <property type="entry name" value="FAD-bd_PCMH_sub1"/>
</dbReference>
<accession>A0AAD8WF28</accession>
<dbReference type="Gene3D" id="3.30.43.10">
    <property type="entry name" value="Uridine Diphospho-n-acetylenolpyruvylglucosamine Reductase, domain 2"/>
    <property type="match status" value="1"/>
</dbReference>
<dbReference type="Proteomes" id="UP001231189">
    <property type="component" value="Unassembled WGS sequence"/>
</dbReference>
<dbReference type="InterPro" id="IPR016166">
    <property type="entry name" value="FAD-bd_PCMH"/>
</dbReference>
<dbReference type="SUPFAM" id="SSF56176">
    <property type="entry name" value="FAD-binding/transporter-associated domain-like"/>
    <property type="match status" value="1"/>
</dbReference>
<dbReference type="AlphaFoldDB" id="A0AAD8WF28"/>
<evidence type="ECO:0000256" key="1">
    <source>
        <dbReference type="ARBA" id="ARBA00001974"/>
    </source>
</evidence>
<dbReference type="EMBL" id="JAUUTY010000003">
    <property type="protein sequence ID" value="KAK1660277.1"/>
    <property type="molecule type" value="Genomic_DNA"/>
</dbReference>
<dbReference type="PROSITE" id="PS51387">
    <property type="entry name" value="FAD_PCMH"/>
    <property type="match status" value="1"/>
</dbReference>
<evidence type="ECO:0000313" key="4">
    <source>
        <dbReference type="EMBL" id="KAK1660277.1"/>
    </source>
</evidence>
<evidence type="ECO:0000313" key="5">
    <source>
        <dbReference type="Proteomes" id="UP001231189"/>
    </source>
</evidence>
<keyword evidence="5" id="KW-1185">Reference proteome</keyword>
<evidence type="ECO:0000256" key="2">
    <source>
        <dbReference type="SAM" id="MobiDB-lite"/>
    </source>
</evidence>
<feature type="region of interest" description="Disordered" evidence="2">
    <location>
        <begin position="129"/>
        <end position="150"/>
    </location>
</feature>
<dbReference type="InterPro" id="IPR006094">
    <property type="entry name" value="Oxid_FAD_bind_N"/>
</dbReference>
<dbReference type="GO" id="GO:0071949">
    <property type="term" value="F:FAD binding"/>
    <property type="evidence" value="ECO:0007669"/>
    <property type="project" value="InterPro"/>
</dbReference>
<dbReference type="InterPro" id="IPR036318">
    <property type="entry name" value="FAD-bd_PCMH-like_sf"/>
</dbReference>
<comment type="cofactor">
    <cofactor evidence="1">
        <name>FAD</name>
        <dbReference type="ChEBI" id="CHEBI:57692"/>
    </cofactor>
</comment>
<organism evidence="4 5">
    <name type="scientific">Lolium multiflorum</name>
    <name type="common">Italian ryegrass</name>
    <name type="synonym">Lolium perenne subsp. multiflorum</name>
    <dbReference type="NCBI Taxonomy" id="4521"/>
    <lineage>
        <taxon>Eukaryota</taxon>
        <taxon>Viridiplantae</taxon>
        <taxon>Streptophyta</taxon>
        <taxon>Embryophyta</taxon>
        <taxon>Tracheophyta</taxon>
        <taxon>Spermatophyta</taxon>
        <taxon>Magnoliopsida</taxon>
        <taxon>Liliopsida</taxon>
        <taxon>Poales</taxon>
        <taxon>Poaceae</taxon>
        <taxon>BOP clade</taxon>
        <taxon>Pooideae</taxon>
        <taxon>Poodae</taxon>
        <taxon>Poeae</taxon>
        <taxon>Poeae Chloroplast Group 2 (Poeae type)</taxon>
        <taxon>Loliodinae</taxon>
        <taxon>Loliinae</taxon>
        <taxon>Lolium</taxon>
    </lineage>
</organism>
<dbReference type="GO" id="GO:0016491">
    <property type="term" value="F:oxidoreductase activity"/>
    <property type="evidence" value="ECO:0007669"/>
    <property type="project" value="UniProtKB-ARBA"/>
</dbReference>
<feature type="domain" description="FAD-binding PCMH-type" evidence="3">
    <location>
        <begin position="54"/>
        <end position="191"/>
    </location>
</feature>
<sequence>MISSSFSPSYASSDNFLLCLSASIPNQLLFPQSSAWFASVLASSVRNPRFLALGTVRPLCIVKPTNASHAQAAVVCGRRHGVRLRVRSGGHDYEGLSYRSVRPGAAFTVVDLARLRSVRVTRGPPATAWGDSGATLGELSTTPPGGPAAVSRSRRACARRWALAGTSAEAASACSFASMASPPTTSCMPCW</sequence>
<proteinExistence type="predicted"/>
<protein>
    <recommendedName>
        <fullName evidence="3">FAD-binding PCMH-type domain-containing protein</fullName>
    </recommendedName>
</protein>